<feature type="transmembrane region" description="Helical" evidence="7">
    <location>
        <begin position="12"/>
        <end position="30"/>
    </location>
</feature>
<evidence type="ECO:0000256" key="3">
    <source>
        <dbReference type="ARBA" id="ARBA00022475"/>
    </source>
</evidence>
<evidence type="ECO:0000256" key="7">
    <source>
        <dbReference type="SAM" id="Phobius"/>
    </source>
</evidence>
<dbReference type="PANTHER" id="PTHR40043:SF1">
    <property type="entry name" value="UPF0719 INNER MEMBRANE PROTEIN YJFL"/>
    <property type="match status" value="1"/>
</dbReference>
<evidence type="ECO:0000256" key="6">
    <source>
        <dbReference type="ARBA" id="ARBA00023136"/>
    </source>
</evidence>
<comment type="caution">
    <text evidence="8">The sequence shown here is derived from an EMBL/GenBank/DDBJ whole genome shotgun (WGS) entry which is preliminary data.</text>
</comment>
<keyword evidence="11" id="KW-1185">Reference proteome</keyword>
<sequence>MLEQTLNGIGHFAIYFAASLVALIVFKVIYTLITPHDEWALIKQQQNTSAAIGFGGGIIGFAIALSGSITNSVSLVDFAIWAVVALVAQSIAFAIVRFVFMPKIVTRIEDGEISAGVILAAVSISVGLLNAACMTY</sequence>
<evidence type="ECO:0000313" key="11">
    <source>
        <dbReference type="Proteomes" id="UP001177341"/>
    </source>
</evidence>
<evidence type="ECO:0000313" key="9">
    <source>
        <dbReference type="EMBL" id="MDP2523020.1"/>
    </source>
</evidence>
<keyword evidence="6 7" id="KW-0472">Membrane</keyword>
<feature type="transmembrane region" description="Helical" evidence="7">
    <location>
        <begin position="112"/>
        <end position="132"/>
    </location>
</feature>
<organism evidence="8 10">
    <name type="scientific">Neptunomonas phycophila</name>
    <dbReference type="NCBI Taxonomy" id="1572645"/>
    <lineage>
        <taxon>Bacteria</taxon>
        <taxon>Pseudomonadati</taxon>
        <taxon>Pseudomonadota</taxon>
        <taxon>Gammaproteobacteria</taxon>
        <taxon>Oceanospirillales</taxon>
        <taxon>Oceanospirillaceae</taxon>
        <taxon>Neptunomonas</taxon>
    </lineage>
</organism>
<feature type="transmembrane region" description="Helical" evidence="7">
    <location>
        <begin position="51"/>
        <end position="72"/>
    </location>
</feature>
<name>A0AAW7XGH4_9GAMM</name>
<evidence type="ECO:0000256" key="4">
    <source>
        <dbReference type="ARBA" id="ARBA00022692"/>
    </source>
</evidence>
<gene>
    <name evidence="8" type="ORF">Q4490_06145</name>
    <name evidence="9" type="ORF">Q8W30_10615</name>
</gene>
<dbReference type="RefSeq" id="WP_075173961.1">
    <property type="nucleotide sequence ID" value="NZ_CAXHZV010000003.1"/>
</dbReference>
<dbReference type="PANTHER" id="PTHR40043">
    <property type="entry name" value="UPF0719 INNER MEMBRANE PROTEIN YJFL"/>
    <property type="match status" value="1"/>
</dbReference>
<keyword evidence="5 7" id="KW-1133">Transmembrane helix</keyword>
<evidence type="ECO:0000313" key="10">
    <source>
        <dbReference type="Proteomes" id="UP001169862"/>
    </source>
</evidence>
<dbReference type="Proteomes" id="UP001177341">
    <property type="component" value="Unassembled WGS sequence"/>
</dbReference>
<dbReference type="Pfam" id="PF03994">
    <property type="entry name" value="DUF350"/>
    <property type="match status" value="1"/>
</dbReference>
<proteinExistence type="inferred from homology"/>
<reference evidence="8" key="1">
    <citation type="submission" date="2023-07" db="EMBL/GenBank/DDBJ databases">
        <title>Genome content predicts the carbon catabolic preferences of heterotrophic bacteria.</title>
        <authorList>
            <person name="Gralka M."/>
        </authorList>
    </citation>
    <scope>NUCLEOTIDE SEQUENCE</scope>
    <source>
        <strain evidence="9">5G01</strain>
        <strain evidence="8">I2M16</strain>
    </source>
</reference>
<accession>A0AAW7XGH4</accession>
<evidence type="ECO:0000256" key="5">
    <source>
        <dbReference type="ARBA" id="ARBA00022989"/>
    </source>
</evidence>
<comment type="similarity">
    <text evidence="2">Belongs to the UPF0719 family.</text>
</comment>
<protein>
    <submittedName>
        <fullName evidence="8">DUF350 domain-containing protein</fullName>
    </submittedName>
</protein>
<comment type="subcellular location">
    <subcellularLocation>
        <location evidence="1">Cell membrane</location>
        <topology evidence="1">Multi-pass membrane protein</topology>
    </subcellularLocation>
</comment>
<dbReference type="EMBL" id="JAUYVO010000006">
    <property type="protein sequence ID" value="MDP2523020.1"/>
    <property type="molecule type" value="Genomic_DNA"/>
</dbReference>
<keyword evidence="3" id="KW-1003">Cell membrane</keyword>
<evidence type="ECO:0000256" key="1">
    <source>
        <dbReference type="ARBA" id="ARBA00004651"/>
    </source>
</evidence>
<keyword evidence="4 7" id="KW-0812">Transmembrane</keyword>
<evidence type="ECO:0000256" key="2">
    <source>
        <dbReference type="ARBA" id="ARBA00005779"/>
    </source>
</evidence>
<evidence type="ECO:0000313" key="8">
    <source>
        <dbReference type="EMBL" id="MDO6453140.1"/>
    </source>
</evidence>
<dbReference type="InterPro" id="IPR007140">
    <property type="entry name" value="DUF350"/>
</dbReference>
<feature type="transmembrane region" description="Helical" evidence="7">
    <location>
        <begin position="78"/>
        <end position="100"/>
    </location>
</feature>
<dbReference type="Proteomes" id="UP001169862">
    <property type="component" value="Unassembled WGS sequence"/>
</dbReference>
<dbReference type="AlphaFoldDB" id="A0AAW7XGH4"/>
<dbReference type="GO" id="GO:0005886">
    <property type="term" value="C:plasma membrane"/>
    <property type="evidence" value="ECO:0007669"/>
    <property type="project" value="UniProtKB-SubCell"/>
</dbReference>
<dbReference type="EMBL" id="JAUOPG010000003">
    <property type="protein sequence ID" value="MDO6453140.1"/>
    <property type="molecule type" value="Genomic_DNA"/>
</dbReference>